<organism evidence="3 4">
    <name type="scientific">Jiella sonneratiae</name>
    <dbReference type="NCBI Taxonomy" id="2816856"/>
    <lineage>
        <taxon>Bacteria</taxon>
        <taxon>Pseudomonadati</taxon>
        <taxon>Pseudomonadota</taxon>
        <taxon>Alphaproteobacteria</taxon>
        <taxon>Hyphomicrobiales</taxon>
        <taxon>Aurantimonadaceae</taxon>
        <taxon>Jiella</taxon>
    </lineage>
</organism>
<evidence type="ECO:0000256" key="2">
    <source>
        <dbReference type="SAM" id="SignalP"/>
    </source>
</evidence>
<accession>A0ABS3J282</accession>
<feature type="region of interest" description="Disordered" evidence="1">
    <location>
        <begin position="28"/>
        <end position="62"/>
    </location>
</feature>
<sequence>MRFRRKAIGLSISTALVTAAAGTLGHAQGPAAIGVPPAANSRSDASPEPPPAAEGGTANLAPATGSGAGDCSLLLNGRLARFLSSLCGSSGGVREGQTTTMVPFDFDRSMENNSFLLPGNQT</sequence>
<dbReference type="EMBL" id="JAFMPY010000007">
    <property type="protein sequence ID" value="MBO0903779.1"/>
    <property type="molecule type" value="Genomic_DNA"/>
</dbReference>
<comment type="caution">
    <text evidence="3">The sequence shown here is derived from an EMBL/GenBank/DDBJ whole genome shotgun (WGS) entry which is preliminary data.</text>
</comment>
<proteinExistence type="predicted"/>
<feature type="signal peptide" evidence="2">
    <location>
        <begin position="1"/>
        <end position="27"/>
    </location>
</feature>
<dbReference type="Proteomes" id="UP000664288">
    <property type="component" value="Unassembled WGS sequence"/>
</dbReference>
<protein>
    <submittedName>
        <fullName evidence="3">Uncharacterized protein</fullName>
    </submittedName>
</protein>
<keyword evidence="4" id="KW-1185">Reference proteome</keyword>
<evidence type="ECO:0000313" key="4">
    <source>
        <dbReference type="Proteomes" id="UP000664288"/>
    </source>
</evidence>
<reference evidence="3 4" key="1">
    <citation type="submission" date="2021-03" db="EMBL/GenBank/DDBJ databases">
        <title>Whole genome sequence of Jiella sp. MQZ13P-4.</title>
        <authorList>
            <person name="Tuo L."/>
        </authorList>
    </citation>
    <scope>NUCLEOTIDE SEQUENCE [LARGE SCALE GENOMIC DNA]</scope>
    <source>
        <strain evidence="3 4">MQZ13P-4</strain>
    </source>
</reference>
<keyword evidence="2" id="KW-0732">Signal</keyword>
<name>A0ABS3J282_9HYPH</name>
<gene>
    <name evidence="3" type="ORF">J1C47_09000</name>
</gene>
<dbReference type="RefSeq" id="WP_207350412.1">
    <property type="nucleotide sequence ID" value="NZ_JAFMPY010000007.1"/>
</dbReference>
<evidence type="ECO:0000313" key="3">
    <source>
        <dbReference type="EMBL" id="MBO0903779.1"/>
    </source>
</evidence>
<feature type="chain" id="PRO_5046659687" evidence="2">
    <location>
        <begin position="28"/>
        <end position="122"/>
    </location>
</feature>
<evidence type="ECO:0000256" key="1">
    <source>
        <dbReference type="SAM" id="MobiDB-lite"/>
    </source>
</evidence>